<evidence type="ECO:0000313" key="1">
    <source>
        <dbReference type="Proteomes" id="UP000887569"/>
    </source>
</evidence>
<dbReference type="Proteomes" id="UP000887569">
    <property type="component" value="Unplaced"/>
</dbReference>
<evidence type="ECO:0000313" key="2">
    <source>
        <dbReference type="WBParaSite" id="PgR002_g052_t10"/>
    </source>
</evidence>
<keyword evidence="1" id="KW-1185">Reference proteome</keyword>
<protein>
    <submittedName>
        <fullName evidence="2">F-box domain-containing protein</fullName>
    </submittedName>
</protein>
<proteinExistence type="predicted"/>
<reference evidence="2" key="1">
    <citation type="submission" date="2022-11" db="UniProtKB">
        <authorList>
            <consortium name="WormBaseParasite"/>
        </authorList>
    </citation>
    <scope>IDENTIFICATION</scope>
</reference>
<name>A0A915A860_PARUN</name>
<accession>A0A915A860</accession>
<dbReference type="WBParaSite" id="PgR002_g052_t10">
    <property type="protein sequence ID" value="PgR002_g052_t10"/>
    <property type="gene ID" value="PgR002_g052"/>
</dbReference>
<sequence length="57" mass="6607">RHHSERCALRDFISLCRGAFSCVFSIRRCRRPSYGSSLISDTLVTNRRCSRVRAKFA</sequence>
<dbReference type="AlphaFoldDB" id="A0A915A860"/>
<organism evidence="1 2">
    <name type="scientific">Parascaris univalens</name>
    <name type="common">Nematode worm</name>
    <dbReference type="NCBI Taxonomy" id="6257"/>
    <lineage>
        <taxon>Eukaryota</taxon>
        <taxon>Metazoa</taxon>
        <taxon>Ecdysozoa</taxon>
        <taxon>Nematoda</taxon>
        <taxon>Chromadorea</taxon>
        <taxon>Rhabditida</taxon>
        <taxon>Spirurina</taxon>
        <taxon>Ascaridomorpha</taxon>
        <taxon>Ascaridoidea</taxon>
        <taxon>Ascarididae</taxon>
        <taxon>Parascaris</taxon>
    </lineage>
</organism>